<comment type="catalytic activity">
    <reaction evidence="1">
        <text>2 a phenolic donor + H2O2 = 2 a phenolic radical donor + 2 H2O</text>
        <dbReference type="Rhea" id="RHEA:56136"/>
        <dbReference type="ChEBI" id="CHEBI:15377"/>
        <dbReference type="ChEBI" id="CHEBI:16240"/>
        <dbReference type="ChEBI" id="CHEBI:139520"/>
        <dbReference type="ChEBI" id="CHEBI:139521"/>
        <dbReference type="EC" id="1.11.1.7"/>
    </reaction>
</comment>
<dbReference type="PROSITE" id="PS00435">
    <property type="entry name" value="PEROXIDASE_1"/>
    <property type="match status" value="1"/>
</dbReference>
<reference evidence="15" key="1">
    <citation type="journal article" date="2019" name="BMC Genomics">
        <title>A new reference genome for Sorghum bicolor reveals high levels of sequence similarity between sweet and grain genotypes: implications for the genetics of sugar metabolism.</title>
        <authorList>
            <person name="Cooper E.A."/>
            <person name="Brenton Z.W."/>
            <person name="Flinn B.S."/>
            <person name="Jenkins J."/>
            <person name="Shu S."/>
            <person name="Flowers D."/>
            <person name="Luo F."/>
            <person name="Wang Y."/>
            <person name="Xia P."/>
            <person name="Barry K."/>
            <person name="Daum C."/>
            <person name="Lipzen A."/>
            <person name="Yoshinaga Y."/>
            <person name="Schmutz J."/>
            <person name="Saski C."/>
            <person name="Vermerris W."/>
            <person name="Kresovich S."/>
        </authorList>
    </citation>
    <scope>NUCLEOTIDE SEQUENCE</scope>
</reference>
<dbReference type="InterPro" id="IPR000823">
    <property type="entry name" value="Peroxidase_pln"/>
</dbReference>
<evidence type="ECO:0000256" key="13">
    <source>
        <dbReference type="SAM" id="MobiDB-lite"/>
    </source>
</evidence>
<keyword evidence="6" id="KW-0349">Heme</keyword>
<dbReference type="PANTHER" id="PTHR31517">
    <property type="match status" value="1"/>
</dbReference>
<evidence type="ECO:0000256" key="1">
    <source>
        <dbReference type="ARBA" id="ARBA00000189"/>
    </source>
</evidence>
<proteinExistence type="inferred from homology"/>
<feature type="binding site" evidence="12">
    <location>
        <position position="21"/>
    </location>
    <ligand>
        <name>Ca(2+)</name>
        <dbReference type="ChEBI" id="CHEBI:29108"/>
        <label>1</label>
    </ligand>
</feature>
<dbReference type="AlphaFoldDB" id="A0A921PX78"/>
<accession>A0A921PX78</accession>
<protein>
    <recommendedName>
        <fullName evidence="14">Plant heme peroxidase family profile domain-containing protein</fullName>
    </recommendedName>
</protein>
<evidence type="ECO:0000259" key="14">
    <source>
        <dbReference type="PROSITE" id="PS50873"/>
    </source>
</evidence>
<dbReference type="EMBL" id="CM027689">
    <property type="protein sequence ID" value="KAG0512309.1"/>
    <property type="molecule type" value="Genomic_DNA"/>
</dbReference>
<name>A0A921PX78_SORBI</name>
<gene>
    <name evidence="15" type="ORF">BDA96_10G002300</name>
</gene>
<feature type="domain" description="Plant heme peroxidase family profile" evidence="14">
    <location>
        <begin position="17"/>
        <end position="168"/>
    </location>
</feature>
<dbReference type="GO" id="GO:0046872">
    <property type="term" value="F:metal ion binding"/>
    <property type="evidence" value="ECO:0007669"/>
    <property type="project" value="UniProtKB-KW"/>
</dbReference>
<keyword evidence="11" id="KW-0376">Hydrogen peroxide</keyword>
<keyword evidence="7 12" id="KW-0479">Metal-binding</keyword>
<feature type="region of interest" description="Disordered" evidence="13">
    <location>
        <begin position="141"/>
        <end position="168"/>
    </location>
</feature>
<evidence type="ECO:0000256" key="11">
    <source>
        <dbReference type="ARBA" id="ARBA00023324"/>
    </source>
</evidence>
<evidence type="ECO:0000256" key="4">
    <source>
        <dbReference type="ARBA" id="ARBA00006873"/>
    </source>
</evidence>
<dbReference type="Gene3D" id="1.10.420.10">
    <property type="entry name" value="Peroxidase, domain 2"/>
    <property type="match status" value="1"/>
</dbReference>
<comment type="caution">
    <text evidence="15">The sequence shown here is derived from an EMBL/GenBank/DDBJ whole genome shotgun (WGS) entry which is preliminary data.</text>
</comment>
<comment type="subcellular location">
    <subcellularLocation>
        <location evidence="3">Secreted</location>
    </subcellularLocation>
</comment>
<evidence type="ECO:0000313" key="15">
    <source>
        <dbReference type="EMBL" id="KAG0512309.1"/>
    </source>
</evidence>
<feature type="binding site" evidence="12">
    <location>
        <position position="17"/>
    </location>
    <ligand>
        <name>Ca(2+)</name>
        <dbReference type="ChEBI" id="CHEBI:29108"/>
        <label>1</label>
    </ligand>
</feature>
<evidence type="ECO:0000256" key="10">
    <source>
        <dbReference type="ARBA" id="ARBA00023004"/>
    </source>
</evidence>
<comment type="cofactor">
    <cofactor evidence="12">
        <name>Ca(2+)</name>
        <dbReference type="ChEBI" id="CHEBI:29108"/>
    </cofactor>
    <text evidence="12">Binds 2 calcium ions per subunit.</text>
</comment>
<dbReference type="GO" id="GO:0042744">
    <property type="term" value="P:hydrogen peroxide catabolic process"/>
    <property type="evidence" value="ECO:0007669"/>
    <property type="project" value="UniProtKB-KW"/>
</dbReference>
<dbReference type="Gene3D" id="1.10.520.10">
    <property type="match status" value="1"/>
</dbReference>
<dbReference type="InterPro" id="IPR002016">
    <property type="entry name" value="Haem_peroxidase"/>
</dbReference>
<keyword evidence="9" id="KW-0560">Oxidoreductase</keyword>
<comment type="similarity">
    <text evidence="4">Belongs to the peroxidase family. Ascorbate peroxidase subfamily.</text>
</comment>
<dbReference type="Pfam" id="PF00141">
    <property type="entry name" value="peroxidase"/>
    <property type="match status" value="1"/>
</dbReference>
<dbReference type="InterPro" id="IPR019793">
    <property type="entry name" value="Peroxidases_heam-ligand_BS"/>
</dbReference>
<feature type="binding site" evidence="12">
    <location>
        <position position="23"/>
    </location>
    <ligand>
        <name>Ca(2+)</name>
        <dbReference type="ChEBI" id="CHEBI:29108"/>
        <label>1</label>
    </ligand>
</feature>
<dbReference type="GO" id="GO:0020037">
    <property type="term" value="F:heme binding"/>
    <property type="evidence" value="ECO:0007669"/>
    <property type="project" value="InterPro"/>
</dbReference>
<dbReference type="Proteomes" id="UP000807115">
    <property type="component" value="Chromosome 10"/>
</dbReference>
<evidence type="ECO:0000256" key="6">
    <source>
        <dbReference type="ARBA" id="ARBA00022617"/>
    </source>
</evidence>
<comment type="cofactor">
    <cofactor evidence="2">
        <name>heme b</name>
        <dbReference type="ChEBI" id="CHEBI:60344"/>
    </cofactor>
</comment>
<dbReference type="GO" id="GO:0006979">
    <property type="term" value="P:response to oxidative stress"/>
    <property type="evidence" value="ECO:0007669"/>
    <property type="project" value="InterPro"/>
</dbReference>
<evidence type="ECO:0000256" key="8">
    <source>
        <dbReference type="ARBA" id="ARBA00022837"/>
    </source>
</evidence>
<dbReference type="PANTHER" id="PTHR31517:SF14">
    <property type="entry name" value="PEROXIDASE"/>
    <property type="match status" value="1"/>
</dbReference>
<evidence type="ECO:0000256" key="3">
    <source>
        <dbReference type="ARBA" id="ARBA00004613"/>
    </source>
</evidence>
<keyword evidence="10" id="KW-0408">Iron</keyword>
<evidence type="ECO:0000256" key="12">
    <source>
        <dbReference type="PIRSR" id="PIRSR600823-3"/>
    </source>
</evidence>
<evidence type="ECO:0000256" key="5">
    <source>
        <dbReference type="ARBA" id="ARBA00022559"/>
    </source>
</evidence>
<evidence type="ECO:0000313" key="16">
    <source>
        <dbReference type="Proteomes" id="UP000807115"/>
    </source>
</evidence>
<keyword evidence="8 12" id="KW-0106">Calcium</keyword>
<sequence>MCNCVVRRLRACLPVPVNGCDASVVVHASVLVSPLCTSSSTAPERTVEINLSLPRDAFDVVARAKAALEFVCPGAVSCADVLVLAARALCGDPRRATVPRRAGPPRLRPLREMVALVGSHTMGFSHCTEFAHRIRLAVTRRRSPRPLPPQSPLPSTSNSLIPTATAEP</sequence>
<evidence type="ECO:0000256" key="7">
    <source>
        <dbReference type="ARBA" id="ARBA00022723"/>
    </source>
</evidence>
<keyword evidence="5" id="KW-0575">Peroxidase</keyword>
<organism evidence="15 16">
    <name type="scientific">Sorghum bicolor</name>
    <name type="common">Sorghum</name>
    <name type="synonym">Sorghum vulgare</name>
    <dbReference type="NCBI Taxonomy" id="4558"/>
    <lineage>
        <taxon>Eukaryota</taxon>
        <taxon>Viridiplantae</taxon>
        <taxon>Streptophyta</taxon>
        <taxon>Embryophyta</taxon>
        <taxon>Tracheophyta</taxon>
        <taxon>Spermatophyta</taxon>
        <taxon>Magnoliopsida</taxon>
        <taxon>Liliopsida</taxon>
        <taxon>Poales</taxon>
        <taxon>Poaceae</taxon>
        <taxon>PACMAD clade</taxon>
        <taxon>Panicoideae</taxon>
        <taxon>Andropogonodae</taxon>
        <taxon>Andropogoneae</taxon>
        <taxon>Sorghinae</taxon>
        <taxon>Sorghum</taxon>
    </lineage>
</organism>
<dbReference type="SUPFAM" id="SSF48113">
    <property type="entry name" value="Heme-dependent peroxidases"/>
    <property type="match status" value="1"/>
</dbReference>
<dbReference type="InterPro" id="IPR010255">
    <property type="entry name" value="Haem_peroxidase_sf"/>
</dbReference>
<reference evidence="15" key="2">
    <citation type="submission" date="2020-10" db="EMBL/GenBank/DDBJ databases">
        <authorList>
            <person name="Cooper E.A."/>
            <person name="Brenton Z.W."/>
            <person name="Flinn B.S."/>
            <person name="Jenkins J."/>
            <person name="Shu S."/>
            <person name="Flowers D."/>
            <person name="Luo F."/>
            <person name="Wang Y."/>
            <person name="Xia P."/>
            <person name="Barry K."/>
            <person name="Daum C."/>
            <person name="Lipzen A."/>
            <person name="Yoshinaga Y."/>
            <person name="Schmutz J."/>
            <person name="Saski C."/>
            <person name="Vermerris W."/>
            <person name="Kresovich S."/>
        </authorList>
    </citation>
    <scope>NUCLEOTIDE SEQUENCE</scope>
</reference>
<dbReference type="GO" id="GO:0005576">
    <property type="term" value="C:extracellular region"/>
    <property type="evidence" value="ECO:0007669"/>
    <property type="project" value="UniProtKB-SubCell"/>
</dbReference>
<evidence type="ECO:0000256" key="9">
    <source>
        <dbReference type="ARBA" id="ARBA00023002"/>
    </source>
</evidence>
<dbReference type="PROSITE" id="PS50873">
    <property type="entry name" value="PEROXIDASE_4"/>
    <property type="match status" value="1"/>
</dbReference>
<dbReference type="GO" id="GO:0140825">
    <property type="term" value="F:lactoperoxidase activity"/>
    <property type="evidence" value="ECO:0007669"/>
    <property type="project" value="UniProtKB-EC"/>
</dbReference>
<feature type="binding site" evidence="12">
    <location>
        <position position="19"/>
    </location>
    <ligand>
        <name>Ca(2+)</name>
        <dbReference type="ChEBI" id="CHEBI:29108"/>
        <label>1</label>
    </ligand>
</feature>
<evidence type="ECO:0000256" key="2">
    <source>
        <dbReference type="ARBA" id="ARBA00001970"/>
    </source>
</evidence>
<feature type="binding site" evidence="12">
    <location>
        <position position="44"/>
    </location>
    <ligand>
        <name>Ca(2+)</name>
        <dbReference type="ChEBI" id="CHEBI:29108"/>
        <label>1</label>
    </ligand>
</feature>